<comment type="caution">
    <text evidence="1">The sequence shown here is derived from an EMBL/GenBank/DDBJ whole genome shotgun (WGS) entry which is preliminary data.</text>
</comment>
<gene>
    <name evidence="1" type="ORF">KDK_79120</name>
</gene>
<reference evidence="2" key="1">
    <citation type="submission" date="2018-12" db="EMBL/GenBank/DDBJ databases">
        <title>Tengunoibacter tsumagoiensis gen. nov., sp. nov., Dictyobacter kobayashii sp. nov., D. alpinus sp. nov., and D. joshuensis sp. nov. and description of Dictyobacteraceae fam. nov. within the order Ktedonobacterales isolated from Tengu-no-mugimeshi.</title>
        <authorList>
            <person name="Wang C.M."/>
            <person name="Zheng Y."/>
            <person name="Sakai Y."/>
            <person name="Toyoda A."/>
            <person name="Minakuchi Y."/>
            <person name="Abe K."/>
            <person name="Yokota A."/>
            <person name="Yabe S."/>
        </authorList>
    </citation>
    <scope>NUCLEOTIDE SEQUENCE [LARGE SCALE GENOMIC DNA]</scope>
    <source>
        <strain evidence="2">Uno11</strain>
    </source>
</reference>
<accession>A0A402AYC4</accession>
<dbReference type="Proteomes" id="UP000287188">
    <property type="component" value="Unassembled WGS sequence"/>
</dbReference>
<dbReference type="Gene3D" id="2.160.20.80">
    <property type="entry name" value="E3 ubiquitin-protein ligase SopA"/>
    <property type="match status" value="2"/>
</dbReference>
<organism evidence="1 2">
    <name type="scientific">Dictyobacter kobayashii</name>
    <dbReference type="NCBI Taxonomy" id="2014872"/>
    <lineage>
        <taxon>Bacteria</taxon>
        <taxon>Bacillati</taxon>
        <taxon>Chloroflexota</taxon>
        <taxon>Ktedonobacteria</taxon>
        <taxon>Ktedonobacterales</taxon>
        <taxon>Dictyobacteraceae</taxon>
        <taxon>Dictyobacter</taxon>
    </lineage>
</organism>
<dbReference type="AlphaFoldDB" id="A0A402AYC4"/>
<dbReference type="PANTHER" id="PTHR14136:SF17">
    <property type="entry name" value="BTB_POZ DOMAIN-CONTAINING PROTEIN KCTD9"/>
    <property type="match status" value="1"/>
</dbReference>
<dbReference type="Pfam" id="PF00805">
    <property type="entry name" value="Pentapeptide"/>
    <property type="match status" value="2"/>
</dbReference>
<dbReference type="InterPro" id="IPR051082">
    <property type="entry name" value="Pentapeptide-BTB/POZ_domain"/>
</dbReference>
<evidence type="ECO:0000313" key="2">
    <source>
        <dbReference type="Proteomes" id="UP000287188"/>
    </source>
</evidence>
<evidence type="ECO:0000313" key="1">
    <source>
        <dbReference type="EMBL" id="GCE24112.1"/>
    </source>
</evidence>
<dbReference type="OrthoDB" id="156143at2"/>
<sequence length="289" mass="31444">MNIERPAGLGKSTVPLTRADVELLLSKVDDPAQLNLSFQHLEHCNLSYLDLRGANLRGASLHAANLRGTNLGGAHLQAANLSEADLDGADLTGAFLGEDAEERVDLRQANLSYAILRNLDLREFDLTDLDLHNADLNGSDLRDAVLHNTNLQGADLSTAQLYGPELRKAILHGGALFSDKMHPGHRLKAHAQPVATEQLSPEPAHIPASPRPELSDQDAMRLGEQALLAESDASNVRQLFPYGFTFARARILFDAWLAQSNSSYSEQEIQALWIGFAIGYAQAISKLSQ</sequence>
<protein>
    <recommendedName>
        <fullName evidence="3">Pentapeptide repeat-containing protein</fullName>
    </recommendedName>
</protein>
<dbReference type="EMBL" id="BIFS01000002">
    <property type="protein sequence ID" value="GCE24112.1"/>
    <property type="molecule type" value="Genomic_DNA"/>
</dbReference>
<keyword evidence="2" id="KW-1185">Reference proteome</keyword>
<dbReference type="RefSeq" id="WP_126557385.1">
    <property type="nucleotide sequence ID" value="NZ_BIFS01000002.1"/>
</dbReference>
<dbReference type="PANTHER" id="PTHR14136">
    <property type="entry name" value="BTB_POZ DOMAIN-CONTAINING PROTEIN KCTD9"/>
    <property type="match status" value="1"/>
</dbReference>
<dbReference type="SUPFAM" id="SSF141571">
    <property type="entry name" value="Pentapeptide repeat-like"/>
    <property type="match status" value="1"/>
</dbReference>
<name>A0A402AYC4_9CHLR</name>
<dbReference type="InterPro" id="IPR001646">
    <property type="entry name" value="5peptide_repeat"/>
</dbReference>
<evidence type="ECO:0008006" key="3">
    <source>
        <dbReference type="Google" id="ProtNLM"/>
    </source>
</evidence>
<proteinExistence type="predicted"/>